<dbReference type="CDD" id="cd02022">
    <property type="entry name" value="DPCK"/>
    <property type="match status" value="1"/>
</dbReference>
<keyword evidence="8" id="KW-1185">Reference proteome</keyword>
<comment type="catalytic activity">
    <reaction evidence="5">
        <text>3'-dephospho-CoA + ATP = ADP + CoA + H(+)</text>
        <dbReference type="Rhea" id="RHEA:18245"/>
        <dbReference type="ChEBI" id="CHEBI:15378"/>
        <dbReference type="ChEBI" id="CHEBI:30616"/>
        <dbReference type="ChEBI" id="CHEBI:57287"/>
        <dbReference type="ChEBI" id="CHEBI:57328"/>
        <dbReference type="ChEBI" id="CHEBI:456216"/>
        <dbReference type="EC" id="2.7.1.24"/>
    </reaction>
</comment>
<evidence type="ECO:0000256" key="4">
    <source>
        <dbReference type="ARBA" id="ARBA00022993"/>
    </source>
</evidence>
<keyword evidence="2 5" id="KW-0547">Nucleotide-binding</keyword>
<dbReference type="Gene3D" id="3.40.50.300">
    <property type="entry name" value="P-loop containing nucleotide triphosphate hydrolases"/>
    <property type="match status" value="1"/>
</dbReference>
<comment type="similarity">
    <text evidence="1 5">Belongs to the CoaE family.</text>
</comment>
<dbReference type="InterPro" id="IPR027417">
    <property type="entry name" value="P-loop_NTPase"/>
</dbReference>
<evidence type="ECO:0000256" key="2">
    <source>
        <dbReference type="ARBA" id="ARBA00022741"/>
    </source>
</evidence>
<reference evidence="7 8" key="1">
    <citation type="submission" date="2023-01" db="EMBL/GenBank/DDBJ databases">
        <title>Complete genome sequence of Roseicyclus marinus strain Dej080120_10.</title>
        <authorList>
            <person name="Ueki S."/>
            <person name="Maruyama F."/>
        </authorList>
    </citation>
    <scope>NUCLEOTIDE SEQUENCE [LARGE SCALE GENOMIC DNA]</scope>
    <source>
        <strain evidence="7 8">Dej080120_10</strain>
    </source>
</reference>
<dbReference type="RefSeq" id="WP_338273177.1">
    <property type="nucleotide sequence ID" value="NZ_AP027266.1"/>
</dbReference>
<dbReference type="GO" id="GO:0005524">
    <property type="term" value="F:ATP binding"/>
    <property type="evidence" value="ECO:0007669"/>
    <property type="project" value="UniProtKB-UniRule"/>
</dbReference>
<dbReference type="EMBL" id="AP027266">
    <property type="protein sequence ID" value="BDW87086.1"/>
    <property type="molecule type" value="Genomic_DNA"/>
</dbReference>
<dbReference type="PANTHER" id="PTHR10695">
    <property type="entry name" value="DEPHOSPHO-COA KINASE-RELATED"/>
    <property type="match status" value="1"/>
</dbReference>
<dbReference type="Pfam" id="PF01121">
    <property type="entry name" value="CoaE"/>
    <property type="match status" value="1"/>
</dbReference>
<evidence type="ECO:0000313" key="7">
    <source>
        <dbReference type="EMBL" id="BDW87086.1"/>
    </source>
</evidence>
<evidence type="ECO:0000313" key="8">
    <source>
        <dbReference type="Proteomes" id="UP001337723"/>
    </source>
</evidence>
<sequence length="199" mass="21157">MTFRLGLTGSIGMGKSTTAAMFRELGVPVWDADDTVHRLYAKGGAAVAPVAAILPEAIRGGAVDRDVLRAAMKTDPELLGRLERVVHPLVAADRAQFCRDHGQAPLVVLDIPLLFETGGQAGVDAVLVVTTDPETQRARVMARPGMTEALFDQIVARQVPDAEKRARADHVIETKTLEQTRASVADLVKRLSGGGDGDA</sequence>
<name>A0AA48HVW9_9RHOB</name>
<proteinExistence type="inferred from homology"/>
<protein>
    <recommendedName>
        <fullName evidence="5 6">Dephospho-CoA kinase</fullName>
        <ecNumber evidence="5 6">2.7.1.24</ecNumber>
    </recommendedName>
    <alternativeName>
        <fullName evidence="5">Dephosphocoenzyme A kinase</fullName>
    </alternativeName>
</protein>
<dbReference type="PROSITE" id="PS51219">
    <property type="entry name" value="DPCK"/>
    <property type="match status" value="1"/>
</dbReference>
<feature type="binding site" evidence="5">
    <location>
        <begin position="12"/>
        <end position="17"/>
    </location>
    <ligand>
        <name>ATP</name>
        <dbReference type="ChEBI" id="CHEBI:30616"/>
    </ligand>
</feature>
<dbReference type="GO" id="GO:0005737">
    <property type="term" value="C:cytoplasm"/>
    <property type="evidence" value="ECO:0007669"/>
    <property type="project" value="UniProtKB-SubCell"/>
</dbReference>
<comment type="function">
    <text evidence="5">Catalyzes the phosphorylation of the 3'-hydroxyl group of dephosphocoenzyme A to form coenzyme A.</text>
</comment>
<comment type="subcellular location">
    <subcellularLocation>
        <location evidence="5">Cytoplasm</location>
    </subcellularLocation>
</comment>
<evidence type="ECO:0000256" key="1">
    <source>
        <dbReference type="ARBA" id="ARBA00009018"/>
    </source>
</evidence>
<dbReference type="Proteomes" id="UP001337723">
    <property type="component" value="Chromosome"/>
</dbReference>
<dbReference type="HAMAP" id="MF_00376">
    <property type="entry name" value="Dephospho_CoA_kinase"/>
    <property type="match status" value="1"/>
</dbReference>
<dbReference type="AlphaFoldDB" id="A0AA48HVW9"/>
<evidence type="ECO:0000256" key="3">
    <source>
        <dbReference type="ARBA" id="ARBA00022840"/>
    </source>
</evidence>
<accession>A0AA48HVW9</accession>
<keyword evidence="5" id="KW-0808">Transferase</keyword>
<dbReference type="GO" id="GO:0004140">
    <property type="term" value="F:dephospho-CoA kinase activity"/>
    <property type="evidence" value="ECO:0007669"/>
    <property type="project" value="UniProtKB-UniRule"/>
</dbReference>
<keyword evidence="4 5" id="KW-0173">Coenzyme A biosynthesis</keyword>
<dbReference type="EC" id="2.7.1.24" evidence="5 6"/>
<comment type="pathway">
    <text evidence="5">Cofactor biosynthesis; coenzyme A biosynthesis; CoA from (R)-pantothenate: step 5/5.</text>
</comment>
<organism evidence="7 8">
    <name type="scientific">Roseicyclus marinus</name>
    <dbReference type="NCBI Taxonomy" id="2161673"/>
    <lineage>
        <taxon>Bacteria</taxon>
        <taxon>Pseudomonadati</taxon>
        <taxon>Pseudomonadota</taxon>
        <taxon>Alphaproteobacteria</taxon>
        <taxon>Rhodobacterales</taxon>
        <taxon>Roseobacteraceae</taxon>
        <taxon>Roseicyclus</taxon>
    </lineage>
</organism>
<dbReference type="GO" id="GO:0015937">
    <property type="term" value="P:coenzyme A biosynthetic process"/>
    <property type="evidence" value="ECO:0007669"/>
    <property type="project" value="UniProtKB-UniRule"/>
</dbReference>
<keyword evidence="3 5" id="KW-0067">ATP-binding</keyword>
<evidence type="ECO:0000256" key="5">
    <source>
        <dbReference type="HAMAP-Rule" id="MF_00376"/>
    </source>
</evidence>
<gene>
    <name evidence="5 7" type="primary">coaE</name>
    <name evidence="7" type="ORF">MACH21_32630</name>
</gene>
<dbReference type="NCBIfam" id="TIGR00152">
    <property type="entry name" value="dephospho-CoA kinase"/>
    <property type="match status" value="1"/>
</dbReference>
<evidence type="ECO:0000256" key="6">
    <source>
        <dbReference type="NCBIfam" id="TIGR00152"/>
    </source>
</evidence>
<dbReference type="SUPFAM" id="SSF52540">
    <property type="entry name" value="P-loop containing nucleoside triphosphate hydrolases"/>
    <property type="match status" value="1"/>
</dbReference>
<keyword evidence="5 7" id="KW-0418">Kinase</keyword>
<dbReference type="PANTHER" id="PTHR10695:SF46">
    <property type="entry name" value="BIFUNCTIONAL COENZYME A SYNTHASE-RELATED"/>
    <property type="match status" value="1"/>
</dbReference>
<keyword evidence="5" id="KW-0963">Cytoplasm</keyword>
<dbReference type="InterPro" id="IPR001977">
    <property type="entry name" value="Depp_CoAkinase"/>
</dbReference>
<dbReference type="KEGG" id="rmai:MACH21_32630"/>